<dbReference type="EMBL" id="DMAI01000374">
    <property type="protein sequence ID" value="HAE50262.1"/>
    <property type="molecule type" value="Genomic_DNA"/>
</dbReference>
<dbReference type="InterPro" id="IPR021959">
    <property type="entry name" value="DUF3576"/>
</dbReference>
<organism evidence="1 2">
    <name type="scientific">Tistrella mobilis</name>
    <dbReference type="NCBI Taxonomy" id="171437"/>
    <lineage>
        <taxon>Bacteria</taxon>
        <taxon>Pseudomonadati</taxon>
        <taxon>Pseudomonadota</taxon>
        <taxon>Alphaproteobacteria</taxon>
        <taxon>Geminicoccales</taxon>
        <taxon>Geminicoccaceae</taxon>
        <taxon>Tistrella</taxon>
    </lineage>
</organism>
<dbReference type="AlphaFoldDB" id="A0A3B9IQX6"/>
<evidence type="ECO:0000313" key="1">
    <source>
        <dbReference type="EMBL" id="HAE50262.1"/>
    </source>
</evidence>
<comment type="caution">
    <text evidence="1">The sequence shown here is derived from an EMBL/GenBank/DDBJ whole genome shotgun (WGS) entry which is preliminary data.</text>
</comment>
<reference evidence="1 2" key="1">
    <citation type="journal article" date="2018" name="Nat. Biotechnol.">
        <title>A standardized bacterial taxonomy based on genome phylogeny substantially revises the tree of life.</title>
        <authorList>
            <person name="Parks D.H."/>
            <person name="Chuvochina M."/>
            <person name="Waite D.W."/>
            <person name="Rinke C."/>
            <person name="Skarshewski A."/>
            <person name="Chaumeil P.A."/>
            <person name="Hugenholtz P."/>
        </authorList>
    </citation>
    <scope>NUCLEOTIDE SEQUENCE [LARGE SCALE GENOMIC DNA]</scope>
    <source>
        <strain evidence="1">UBA8739</strain>
    </source>
</reference>
<proteinExistence type="predicted"/>
<accession>A0A3B9IQX6</accession>
<sequence length="182" mass="19489">MAVTGKDLLRYATLAGALALLAGCSGVETEASYPRSIPGGTGGTYETQRQTIFGDGGLNIFDNEKSRDGTGGASPIGVNSFLWRASLDTISFMPLASADPFGGVLITDWYSAPETPGERMKLTVYILDRQLRADGIRVAAFKQRRDETGTWVDQPVEPAVATRIEDAILTRARQLRVSSSAS</sequence>
<protein>
    <submittedName>
        <fullName evidence="1">DUF3576 domain-containing protein</fullName>
    </submittedName>
</protein>
<name>A0A3B9IQX6_9PROT</name>
<dbReference type="Pfam" id="PF12100">
    <property type="entry name" value="DUF3576"/>
    <property type="match status" value="1"/>
</dbReference>
<gene>
    <name evidence="1" type="ORF">DCK97_22885</name>
</gene>
<evidence type="ECO:0000313" key="2">
    <source>
        <dbReference type="Proteomes" id="UP000257706"/>
    </source>
</evidence>
<dbReference type="PROSITE" id="PS51257">
    <property type="entry name" value="PROKAR_LIPOPROTEIN"/>
    <property type="match status" value="1"/>
</dbReference>
<dbReference type="RefSeq" id="WP_296712695.1">
    <property type="nucleotide sequence ID" value="NZ_CP121027.1"/>
</dbReference>
<dbReference type="Proteomes" id="UP000257706">
    <property type="component" value="Unassembled WGS sequence"/>
</dbReference>